<name>A0A1G7WA15_9VIBR</name>
<dbReference type="GO" id="GO:0030288">
    <property type="term" value="C:outer membrane-bounded periplasmic space"/>
    <property type="evidence" value="ECO:0007669"/>
    <property type="project" value="UniProtKB-ARBA"/>
</dbReference>
<comment type="similarity">
    <text evidence="1">Belongs to the bacterial solute-binding protein 5 family.</text>
</comment>
<keyword evidence="6" id="KW-1185">Reference proteome</keyword>
<evidence type="ECO:0000256" key="3">
    <source>
        <dbReference type="SAM" id="SignalP"/>
    </source>
</evidence>
<dbReference type="Proteomes" id="UP000198854">
    <property type="component" value="Unassembled WGS sequence"/>
</dbReference>
<accession>A0A1G7WA15</accession>
<dbReference type="Gene3D" id="3.90.76.10">
    <property type="entry name" value="Dipeptide-binding Protein, Domain 1"/>
    <property type="match status" value="1"/>
</dbReference>
<sequence>MKMKKATLLLMALLAPLANAKDITIGLNADPDALDPDLSRTMVGREVYTSLFDKLIDIDQQMNLKPMLATSWEWVDNNKALVMKLRKDVVFHDGAPFNAEAVKYNINRSMTIEGSRRKGELNMVSGVEVIDEYTVKILLKQPYIPLLAALADRAGMMVSPKAAQAEGKNFSHHPVGSGPYQFDNRVSQDRIVLDKFDKYWEADHYHFDKVTFLPLPDSTIRLANLKAGQLDIAERLAPSDVGSVKADSQLSLVEATGIGYNGITFNLGYGANKDKDMAVKNPLVREAFEYAIDRNVINQVVFANQYLVDNQWVSNDSPYHAPGLPVPKRDIKKAKALLKQAGLKTVNIELMIANTTEATQIGQVIQAMAAEAGINIKLKTMEFATSLQAQSKGEYEAYILGWSGRVDPDGNIYSFYGEGAPLNENGFDDKEVQDLLIKAQSEADIEKRKQYYASAMKKVLETRPQLYLYHPKWQWGVSKDITGFKPYGDGMPRLRDVQ</sequence>
<dbReference type="PANTHER" id="PTHR30290:SF38">
    <property type="entry name" value="D,D-DIPEPTIDE-BINDING PERIPLASMIC PROTEIN DDPA-RELATED"/>
    <property type="match status" value="1"/>
</dbReference>
<dbReference type="GO" id="GO:0043190">
    <property type="term" value="C:ATP-binding cassette (ABC) transporter complex"/>
    <property type="evidence" value="ECO:0007669"/>
    <property type="project" value="InterPro"/>
</dbReference>
<dbReference type="Pfam" id="PF00496">
    <property type="entry name" value="SBP_bac_5"/>
    <property type="match status" value="1"/>
</dbReference>
<dbReference type="CDD" id="cd08511">
    <property type="entry name" value="PBP2_NikA_DppA_OppA_like_5"/>
    <property type="match status" value="1"/>
</dbReference>
<evidence type="ECO:0000259" key="4">
    <source>
        <dbReference type="Pfam" id="PF00496"/>
    </source>
</evidence>
<dbReference type="InterPro" id="IPR039424">
    <property type="entry name" value="SBP_5"/>
</dbReference>
<dbReference type="EMBL" id="FNDD01000001">
    <property type="protein sequence ID" value="SDG68782.1"/>
    <property type="molecule type" value="Genomic_DNA"/>
</dbReference>
<evidence type="ECO:0000256" key="2">
    <source>
        <dbReference type="ARBA" id="ARBA00022729"/>
    </source>
</evidence>
<proteinExistence type="inferred from homology"/>
<evidence type="ECO:0000256" key="1">
    <source>
        <dbReference type="ARBA" id="ARBA00005695"/>
    </source>
</evidence>
<dbReference type="Gene3D" id="3.10.105.10">
    <property type="entry name" value="Dipeptide-binding Protein, Domain 3"/>
    <property type="match status" value="1"/>
</dbReference>
<reference evidence="5 6" key="1">
    <citation type="submission" date="2016-10" db="EMBL/GenBank/DDBJ databases">
        <authorList>
            <person name="de Groot N.N."/>
        </authorList>
    </citation>
    <scope>NUCLEOTIDE SEQUENCE [LARGE SCALE GENOMIC DNA]</scope>
    <source>
        <strain evidence="5 6">CGMCC 1.10228</strain>
    </source>
</reference>
<feature type="chain" id="PRO_5011609089" evidence="3">
    <location>
        <begin position="21"/>
        <end position="498"/>
    </location>
</feature>
<protein>
    <submittedName>
        <fullName evidence="5">Peptide/nickel transport system substrate-binding protein</fullName>
    </submittedName>
</protein>
<feature type="signal peptide" evidence="3">
    <location>
        <begin position="1"/>
        <end position="20"/>
    </location>
</feature>
<keyword evidence="2 3" id="KW-0732">Signal</keyword>
<dbReference type="Gene3D" id="3.40.190.10">
    <property type="entry name" value="Periplasmic binding protein-like II"/>
    <property type="match status" value="1"/>
</dbReference>
<feature type="domain" description="Solute-binding protein family 5" evidence="4">
    <location>
        <begin position="64"/>
        <end position="419"/>
    </location>
</feature>
<organism evidence="5 6">
    <name type="scientific">Vibrio xiamenensis</name>
    <dbReference type="NCBI Taxonomy" id="861298"/>
    <lineage>
        <taxon>Bacteria</taxon>
        <taxon>Pseudomonadati</taxon>
        <taxon>Pseudomonadota</taxon>
        <taxon>Gammaproteobacteria</taxon>
        <taxon>Vibrionales</taxon>
        <taxon>Vibrionaceae</taxon>
        <taxon>Vibrio</taxon>
    </lineage>
</organism>
<dbReference type="AlphaFoldDB" id="A0A1G7WA15"/>
<dbReference type="STRING" id="861298.SAMN04488136_101281"/>
<dbReference type="RefSeq" id="WP_218121975.1">
    <property type="nucleotide sequence ID" value="NZ_FNDD01000001.1"/>
</dbReference>
<dbReference type="InterPro" id="IPR000914">
    <property type="entry name" value="SBP_5_dom"/>
</dbReference>
<dbReference type="SUPFAM" id="SSF53850">
    <property type="entry name" value="Periplasmic binding protein-like II"/>
    <property type="match status" value="1"/>
</dbReference>
<dbReference type="PIRSF" id="PIRSF002741">
    <property type="entry name" value="MppA"/>
    <property type="match status" value="1"/>
</dbReference>
<dbReference type="GO" id="GO:1904680">
    <property type="term" value="F:peptide transmembrane transporter activity"/>
    <property type="evidence" value="ECO:0007669"/>
    <property type="project" value="TreeGrafter"/>
</dbReference>
<dbReference type="PANTHER" id="PTHR30290">
    <property type="entry name" value="PERIPLASMIC BINDING COMPONENT OF ABC TRANSPORTER"/>
    <property type="match status" value="1"/>
</dbReference>
<dbReference type="GO" id="GO:0015833">
    <property type="term" value="P:peptide transport"/>
    <property type="evidence" value="ECO:0007669"/>
    <property type="project" value="TreeGrafter"/>
</dbReference>
<dbReference type="InterPro" id="IPR030678">
    <property type="entry name" value="Peptide/Ni-bd"/>
</dbReference>
<gene>
    <name evidence="5" type="ORF">SAMN04488136_101281</name>
</gene>
<evidence type="ECO:0000313" key="5">
    <source>
        <dbReference type="EMBL" id="SDG68782.1"/>
    </source>
</evidence>
<evidence type="ECO:0000313" key="6">
    <source>
        <dbReference type="Proteomes" id="UP000198854"/>
    </source>
</evidence>